<dbReference type="OrthoDB" id="4062651at2759"/>
<dbReference type="AlphaFoldDB" id="A0A8J4PZM4"/>
<evidence type="ECO:0000256" key="6">
    <source>
        <dbReference type="SAM" id="MobiDB-lite"/>
    </source>
</evidence>
<evidence type="ECO:0000256" key="2">
    <source>
        <dbReference type="ARBA" id="ARBA00022679"/>
    </source>
</evidence>
<dbReference type="Proteomes" id="UP000695562">
    <property type="component" value="Unassembled WGS sequence"/>
</dbReference>
<organism evidence="8 9">
    <name type="scientific">Polysphondylium violaceum</name>
    <dbReference type="NCBI Taxonomy" id="133409"/>
    <lineage>
        <taxon>Eukaryota</taxon>
        <taxon>Amoebozoa</taxon>
        <taxon>Evosea</taxon>
        <taxon>Eumycetozoa</taxon>
        <taxon>Dictyostelia</taxon>
        <taxon>Dictyosteliales</taxon>
        <taxon>Dictyosteliaceae</taxon>
        <taxon>Polysphondylium</taxon>
    </lineage>
</organism>
<comment type="caution">
    <text evidence="8">The sequence shown here is derived from an EMBL/GenBank/DDBJ whole genome shotgun (WGS) entry which is preliminary data.</text>
</comment>
<evidence type="ECO:0000256" key="1">
    <source>
        <dbReference type="ARBA" id="ARBA00012513"/>
    </source>
</evidence>
<proteinExistence type="predicted"/>
<evidence type="ECO:0000256" key="5">
    <source>
        <dbReference type="ARBA" id="ARBA00022840"/>
    </source>
</evidence>
<keyword evidence="9" id="KW-1185">Reference proteome</keyword>
<dbReference type="SUPFAM" id="SSF55729">
    <property type="entry name" value="Acyl-CoA N-acyltransferases (Nat)"/>
    <property type="match status" value="1"/>
</dbReference>
<dbReference type="EC" id="2.7.11.1" evidence="1"/>
<keyword evidence="5" id="KW-0067">ATP-binding</keyword>
<evidence type="ECO:0000313" key="9">
    <source>
        <dbReference type="Proteomes" id="UP000695562"/>
    </source>
</evidence>
<dbReference type="InterPro" id="IPR011009">
    <property type="entry name" value="Kinase-like_dom_sf"/>
</dbReference>
<name>A0A8J4PZM4_9MYCE</name>
<feature type="region of interest" description="Disordered" evidence="6">
    <location>
        <begin position="111"/>
        <end position="163"/>
    </location>
</feature>
<dbReference type="PROSITE" id="PS50011">
    <property type="entry name" value="PROTEIN_KINASE_DOM"/>
    <property type="match status" value="1"/>
</dbReference>
<reference evidence="8" key="1">
    <citation type="submission" date="2020-01" db="EMBL/GenBank/DDBJ databases">
        <title>Development of genomics and gene disruption for Polysphondylium violaceum indicates a role for the polyketide synthase stlB in stalk morphogenesis.</title>
        <authorList>
            <person name="Narita B."/>
            <person name="Kawabe Y."/>
            <person name="Kin K."/>
            <person name="Saito T."/>
            <person name="Gibbs R."/>
            <person name="Kuspa A."/>
            <person name="Muzny D."/>
            <person name="Queller D."/>
            <person name="Richards S."/>
            <person name="Strassman J."/>
            <person name="Sucgang R."/>
            <person name="Worley K."/>
            <person name="Schaap P."/>
        </authorList>
    </citation>
    <scope>NUCLEOTIDE SEQUENCE</scope>
    <source>
        <strain evidence="8">QSvi11</strain>
    </source>
</reference>
<keyword evidence="4" id="KW-0418">Kinase</keyword>
<dbReference type="InterPro" id="IPR016181">
    <property type="entry name" value="Acyl_CoA_acyltransferase"/>
</dbReference>
<evidence type="ECO:0000313" key="8">
    <source>
        <dbReference type="EMBL" id="KAF2076956.1"/>
    </source>
</evidence>
<dbReference type="InterPro" id="IPR008271">
    <property type="entry name" value="Ser/Thr_kinase_AS"/>
</dbReference>
<dbReference type="InterPro" id="IPR000182">
    <property type="entry name" value="GNAT_dom"/>
</dbReference>
<dbReference type="InterPro" id="IPR000719">
    <property type="entry name" value="Prot_kinase_dom"/>
</dbReference>
<dbReference type="GO" id="GO:0004674">
    <property type="term" value="F:protein serine/threonine kinase activity"/>
    <property type="evidence" value="ECO:0007669"/>
    <property type="project" value="UniProtKB-EC"/>
</dbReference>
<keyword evidence="3" id="KW-0547">Nucleotide-binding</keyword>
<dbReference type="EMBL" id="AJWJ01000043">
    <property type="protein sequence ID" value="KAF2076956.1"/>
    <property type="molecule type" value="Genomic_DNA"/>
</dbReference>
<evidence type="ECO:0000259" key="7">
    <source>
        <dbReference type="PROSITE" id="PS50011"/>
    </source>
</evidence>
<dbReference type="SUPFAM" id="SSF56112">
    <property type="entry name" value="Protein kinase-like (PK-like)"/>
    <property type="match status" value="1"/>
</dbReference>
<dbReference type="Pfam" id="PF00069">
    <property type="entry name" value="Pkinase"/>
    <property type="match status" value="1"/>
</dbReference>
<accession>A0A8J4PZM4</accession>
<dbReference type="InterPro" id="IPR050660">
    <property type="entry name" value="NEK_Ser/Thr_kinase"/>
</dbReference>
<dbReference type="Pfam" id="PF00583">
    <property type="entry name" value="Acetyltransf_1"/>
    <property type="match status" value="1"/>
</dbReference>
<dbReference type="PROSITE" id="PS00108">
    <property type="entry name" value="PROTEIN_KINASE_ST"/>
    <property type="match status" value="1"/>
</dbReference>
<dbReference type="PANTHER" id="PTHR43671:SF13">
    <property type="entry name" value="SERINE_THREONINE-PROTEIN KINASE NEK2"/>
    <property type="match status" value="1"/>
</dbReference>
<dbReference type="SMART" id="SM00220">
    <property type="entry name" value="S_TKc"/>
    <property type="match status" value="1"/>
</dbReference>
<dbReference type="Gene3D" id="3.40.630.30">
    <property type="match status" value="1"/>
</dbReference>
<feature type="domain" description="Protein kinase" evidence="7">
    <location>
        <begin position="11"/>
        <end position="394"/>
    </location>
</feature>
<evidence type="ECO:0000256" key="4">
    <source>
        <dbReference type="ARBA" id="ARBA00022777"/>
    </source>
</evidence>
<dbReference type="Gene3D" id="1.10.510.10">
    <property type="entry name" value="Transferase(Phosphotransferase) domain 1"/>
    <property type="match status" value="2"/>
</dbReference>
<dbReference type="GO" id="GO:0005524">
    <property type="term" value="F:ATP binding"/>
    <property type="evidence" value="ECO:0007669"/>
    <property type="project" value="UniProtKB-KW"/>
</dbReference>
<feature type="compositionally biased region" description="Low complexity" evidence="6">
    <location>
        <begin position="111"/>
        <end position="161"/>
    </location>
</feature>
<evidence type="ECO:0000256" key="3">
    <source>
        <dbReference type="ARBA" id="ARBA00022741"/>
    </source>
</evidence>
<dbReference type="GO" id="GO:0016747">
    <property type="term" value="F:acyltransferase activity, transferring groups other than amino-acyl groups"/>
    <property type="evidence" value="ECO:0007669"/>
    <property type="project" value="InterPro"/>
</dbReference>
<gene>
    <name evidence="8" type="ORF">CYY_001732</name>
</gene>
<dbReference type="CDD" id="cd04301">
    <property type="entry name" value="NAT_SF"/>
    <property type="match status" value="1"/>
</dbReference>
<protein>
    <recommendedName>
        <fullName evidence="1">non-specific serine/threonine protein kinase</fullName>
        <ecNumber evidence="1">2.7.11.1</ecNumber>
    </recommendedName>
</protein>
<sequence length="630" mass="71218">MNPPTDPLAGYKIIKVLRSGGEGKAILLSKGETYYVCKERAFDSLIEATAGLNEAYALASINHPNVVKLEGVSVFEREKQVILCIIMEYCPKGDLLDFLLEISDTISEISDQTSDTDSVSSKHSSTDDLASLSISSEPTSSSTSSKTSPSPNKHNNNNNTTAQTCTGFKINKIHKKEERKCIIKMTMDLTKAALGFQKKKPNGDIEIREETIESSEFKKNGDSKFLIEQNQLIEWILQLFYGVQALHKQRLIHRDLKSENIFIASNNSLKIGDFGLAYKTTSKAINVKGAVGTYPYSAPEVLEGKAYDKSADIFSLGCILFEMITLKNLVQNRFYFGQEMIDDTFCKMGFISNFPQKYERLSPIVLRMLDKNPNLRPSIENLIEQFENMDSSTLREDILLKQHQQHGSSKNFKGMSKQLERQHFAEASKVLAQAFLVDPRFSSIFPPDQPTSLGHLTALFEYLLKVIAKKAVIWGAFTLDNRIVSVMVWFNPDKQKKIKITDVIVGGINFLTRYGLKRVKQVSHLLKFIDEILVSTNKTKEKYWFLAYVATLEGYRNTGVGTDMLKHITNWADHSGLKCKTFSFANNSHSYFNRLGFETINELNKENTKDLPKGVDNVWILERNPKPLKL</sequence>
<dbReference type="PANTHER" id="PTHR43671">
    <property type="entry name" value="SERINE/THREONINE-PROTEIN KINASE NEK"/>
    <property type="match status" value="1"/>
</dbReference>
<keyword evidence="2" id="KW-0808">Transferase</keyword>